<organism evidence="1">
    <name type="scientific">marine metagenome</name>
    <dbReference type="NCBI Taxonomy" id="408172"/>
    <lineage>
        <taxon>unclassified sequences</taxon>
        <taxon>metagenomes</taxon>
        <taxon>ecological metagenomes</taxon>
    </lineage>
</organism>
<name>A0A382BWA7_9ZZZZ</name>
<accession>A0A382BWA7</accession>
<reference evidence="1" key="1">
    <citation type="submission" date="2018-05" db="EMBL/GenBank/DDBJ databases">
        <authorList>
            <person name="Lanie J.A."/>
            <person name="Ng W.-L."/>
            <person name="Kazmierczak K.M."/>
            <person name="Andrzejewski T.M."/>
            <person name="Davidsen T.M."/>
            <person name="Wayne K.J."/>
            <person name="Tettelin H."/>
            <person name="Glass J.I."/>
            <person name="Rusch D."/>
            <person name="Podicherti R."/>
            <person name="Tsui H.-C.T."/>
            <person name="Winkler M.E."/>
        </authorList>
    </citation>
    <scope>NUCLEOTIDE SEQUENCE</scope>
</reference>
<sequence>MISSLSGIAFLPPDLEQYREAAAATQQTEFSSVFPSAKPKA</sequence>
<protein>
    <submittedName>
        <fullName evidence="1">Uncharacterized protein</fullName>
    </submittedName>
</protein>
<dbReference type="EMBL" id="UINC01031602">
    <property type="protein sequence ID" value="SVB17914.1"/>
    <property type="molecule type" value="Genomic_DNA"/>
</dbReference>
<feature type="non-terminal residue" evidence="1">
    <location>
        <position position="41"/>
    </location>
</feature>
<evidence type="ECO:0000313" key="1">
    <source>
        <dbReference type="EMBL" id="SVB17914.1"/>
    </source>
</evidence>
<gene>
    <name evidence="1" type="ORF">METZ01_LOCUS170768</name>
</gene>
<proteinExistence type="predicted"/>
<dbReference type="AlphaFoldDB" id="A0A382BWA7"/>